<sequence length="166" mass="18510">MNLDKDLERIALQEARLQFRSFDAHTAWTLGSRLRALAEQRHTAITIELQIGGNPLFLCAMPGTSPDNLDWARRKQNVVTRFQRSSYAIGLQLQKDRTTLTELAGLAVREYAPHGGCFPILLRGTGCIGTIAVSGLPQRDDHELIVEVLAEMLEERLEELALDTAT</sequence>
<dbReference type="Pfam" id="PF03928">
    <property type="entry name" value="HbpS-like"/>
    <property type="match status" value="1"/>
</dbReference>
<dbReference type="RefSeq" id="WP_090937852.1">
    <property type="nucleotide sequence ID" value="NZ_FOKJ01000018.1"/>
</dbReference>
<reference evidence="3 5" key="1">
    <citation type="submission" date="2016-10" db="EMBL/GenBank/DDBJ databases">
        <authorList>
            <person name="de Groot N.N."/>
        </authorList>
    </citation>
    <scope>NUCLEOTIDE SEQUENCE [LARGE SCALE GENOMIC DNA]</scope>
    <source>
        <strain evidence="3 5">DSM 381</strain>
    </source>
</reference>
<reference evidence="2 4" key="2">
    <citation type="submission" date="2016-10" db="EMBL/GenBank/DDBJ databases">
        <authorList>
            <person name="Varghese N."/>
            <person name="Submissions S."/>
        </authorList>
    </citation>
    <scope>NUCLEOTIDE SEQUENCE [LARGE SCALE GENOMIC DNA]</scope>
    <source>
        <strain evidence="2 4">DSM 282</strain>
    </source>
</reference>
<evidence type="ECO:0000256" key="1">
    <source>
        <dbReference type="HAMAP-Rule" id="MF_00761"/>
    </source>
</evidence>
<dbReference type="InterPro" id="IPR038084">
    <property type="entry name" value="PduO/GlcC-like_sf"/>
</dbReference>
<keyword evidence="4" id="KW-1185">Reference proteome</keyword>
<evidence type="ECO:0000313" key="5">
    <source>
        <dbReference type="Proteomes" id="UP000199579"/>
    </source>
</evidence>
<dbReference type="PANTHER" id="PTHR28255">
    <property type="match status" value="1"/>
</dbReference>
<protein>
    <recommendedName>
        <fullName evidence="1">UPF0303 protein SAMN04244571_01507</fullName>
    </recommendedName>
</protein>
<dbReference type="Proteomes" id="UP000198861">
    <property type="component" value="Unassembled WGS sequence"/>
</dbReference>
<dbReference type="Proteomes" id="UP000199579">
    <property type="component" value="Unassembled WGS sequence"/>
</dbReference>
<dbReference type="PANTHER" id="PTHR28255:SF1">
    <property type="entry name" value="UPF0303 PROTEIN YBR137W"/>
    <property type="match status" value="1"/>
</dbReference>
<dbReference type="NCBIfam" id="NF002696">
    <property type="entry name" value="PRK02487.1-5"/>
    <property type="match status" value="1"/>
</dbReference>
<gene>
    <name evidence="2" type="ORF">SAMN04244571_01507</name>
    <name evidence="3" type="ORF">SAMN04244574_01516</name>
</gene>
<dbReference type="AlphaFoldDB" id="A0A1I4BJU1"/>
<dbReference type="InterPro" id="IPR005624">
    <property type="entry name" value="PduO/GlcC-like"/>
</dbReference>
<proteinExistence type="inferred from homology"/>
<evidence type="ECO:0000313" key="3">
    <source>
        <dbReference type="EMBL" id="SFK68640.1"/>
    </source>
</evidence>
<dbReference type="EMBL" id="FOKJ01000018">
    <property type="protein sequence ID" value="SFB12537.1"/>
    <property type="molecule type" value="Genomic_DNA"/>
</dbReference>
<organism evidence="3 5">
    <name type="scientific">Azotobacter beijerinckii</name>
    <dbReference type="NCBI Taxonomy" id="170623"/>
    <lineage>
        <taxon>Bacteria</taxon>
        <taxon>Pseudomonadati</taxon>
        <taxon>Pseudomonadota</taxon>
        <taxon>Gammaproteobacteria</taxon>
        <taxon>Pseudomonadales</taxon>
        <taxon>Pseudomonadaceae</taxon>
        <taxon>Azotobacter</taxon>
    </lineage>
</organism>
<dbReference type="Gene3D" id="3.30.450.150">
    <property type="entry name" value="Haem-degrading domain"/>
    <property type="match status" value="1"/>
</dbReference>
<dbReference type="HAMAP" id="MF_00761">
    <property type="entry name" value="UPF0303"/>
    <property type="match status" value="1"/>
</dbReference>
<dbReference type="InterPro" id="IPR010371">
    <property type="entry name" value="YBR137W-like"/>
</dbReference>
<dbReference type="PIRSF" id="PIRSF008757">
    <property type="entry name" value="UCP008757"/>
    <property type="match status" value="1"/>
</dbReference>
<accession>A0A1I4BJU1</accession>
<dbReference type="SUPFAM" id="SSF143744">
    <property type="entry name" value="GlcG-like"/>
    <property type="match status" value="1"/>
</dbReference>
<name>A0A1I4BJU1_9GAMM</name>
<evidence type="ECO:0000313" key="4">
    <source>
        <dbReference type="Proteomes" id="UP000198861"/>
    </source>
</evidence>
<dbReference type="EMBL" id="FOSX01000017">
    <property type="protein sequence ID" value="SFK68640.1"/>
    <property type="molecule type" value="Genomic_DNA"/>
</dbReference>
<evidence type="ECO:0000313" key="2">
    <source>
        <dbReference type="EMBL" id="SFB12537.1"/>
    </source>
</evidence>
<comment type="similarity">
    <text evidence="1">Belongs to the UPF0303 family.</text>
</comment>